<proteinExistence type="predicted"/>
<name>A0A3E0U2Y4_9GAMM</name>
<dbReference type="RefSeq" id="WP_116015663.1">
    <property type="nucleotide sequence ID" value="NZ_QUOT01000001.1"/>
</dbReference>
<feature type="transmembrane region" description="Helical" evidence="1">
    <location>
        <begin position="6"/>
        <end position="26"/>
    </location>
</feature>
<dbReference type="EMBL" id="QUOT01000001">
    <property type="protein sequence ID" value="REL31084.1"/>
    <property type="molecule type" value="Genomic_DNA"/>
</dbReference>
<evidence type="ECO:0000313" key="3">
    <source>
        <dbReference type="Proteomes" id="UP000256899"/>
    </source>
</evidence>
<reference evidence="3" key="1">
    <citation type="submission" date="2018-08" db="EMBL/GenBank/DDBJ databases">
        <title>Thalassotalea euphylliae genome.</title>
        <authorList>
            <person name="Summers S."/>
            <person name="Rice S.A."/>
            <person name="Freckelton M.L."/>
            <person name="Nedved B.T."/>
            <person name="Hadfield M.G."/>
        </authorList>
    </citation>
    <scope>NUCLEOTIDE SEQUENCE [LARGE SCALE GENOMIC DNA]</scope>
    <source>
        <strain evidence="3">H3</strain>
    </source>
</reference>
<dbReference type="PROSITE" id="PS51257">
    <property type="entry name" value="PROKAR_LIPOPROTEIN"/>
    <property type="match status" value="1"/>
</dbReference>
<dbReference type="AlphaFoldDB" id="A0A3E0U2Y4"/>
<comment type="caution">
    <text evidence="2">The sequence shown here is derived from an EMBL/GenBank/DDBJ whole genome shotgun (WGS) entry which is preliminary data.</text>
</comment>
<keyword evidence="1" id="KW-1133">Transmembrane helix</keyword>
<protein>
    <recommendedName>
        <fullName evidence="4">Lipoprotein</fullName>
    </recommendedName>
</protein>
<organism evidence="2 3">
    <name type="scientific">Thalassotalea euphylliae</name>
    <dbReference type="NCBI Taxonomy" id="1655234"/>
    <lineage>
        <taxon>Bacteria</taxon>
        <taxon>Pseudomonadati</taxon>
        <taxon>Pseudomonadota</taxon>
        <taxon>Gammaproteobacteria</taxon>
        <taxon>Alteromonadales</taxon>
        <taxon>Colwelliaceae</taxon>
        <taxon>Thalassotalea</taxon>
    </lineage>
</organism>
<accession>A0A3E0U2Y4</accession>
<keyword evidence="1" id="KW-0812">Transmembrane</keyword>
<keyword evidence="1" id="KW-0472">Membrane</keyword>
<evidence type="ECO:0008006" key="4">
    <source>
        <dbReference type="Google" id="ProtNLM"/>
    </source>
</evidence>
<sequence>MGLKSIFQTLVNLFLVVVAVSVMGCASYQLGDISRVYCGSTDEAFRAQIKAKLTERGVSIGIDYCRAHGLVDAIRGQHGAT</sequence>
<evidence type="ECO:0000256" key="1">
    <source>
        <dbReference type="SAM" id="Phobius"/>
    </source>
</evidence>
<gene>
    <name evidence="2" type="ORF">DXX94_10360</name>
</gene>
<evidence type="ECO:0000313" key="2">
    <source>
        <dbReference type="EMBL" id="REL31084.1"/>
    </source>
</evidence>
<dbReference type="Proteomes" id="UP000256899">
    <property type="component" value="Unassembled WGS sequence"/>
</dbReference>
<keyword evidence="3" id="KW-1185">Reference proteome</keyword>